<dbReference type="SUPFAM" id="SSF55920">
    <property type="entry name" value="Creatinase/aminopeptidase"/>
    <property type="match status" value="1"/>
</dbReference>
<gene>
    <name evidence="1" type="ORF">MNV_810025</name>
</gene>
<sequence length="46" mass="5246">MDSQKIIPVGNCGLYPGDSVVRVEDTVVVTEKWLRVLTNYPRQLKK</sequence>
<dbReference type="Proteomes" id="UP000218615">
    <property type="component" value="Unassembled WGS sequence"/>
</dbReference>
<dbReference type="AlphaFoldDB" id="A0A284VU33"/>
<protein>
    <submittedName>
        <fullName evidence="1">Uncharacterized protein</fullName>
    </submittedName>
</protein>
<dbReference type="InterPro" id="IPR036005">
    <property type="entry name" value="Creatinase/aminopeptidase-like"/>
</dbReference>
<organism evidence="1 2">
    <name type="scientific">Candidatus Methanoperedens nitratireducens</name>
    <dbReference type="NCBI Taxonomy" id="1392998"/>
    <lineage>
        <taxon>Archaea</taxon>
        <taxon>Methanobacteriati</taxon>
        <taxon>Methanobacteriota</taxon>
        <taxon>Stenosarchaea group</taxon>
        <taxon>Methanomicrobia</taxon>
        <taxon>Methanosarcinales</taxon>
        <taxon>ANME-2 cluster</taxon>
        <taxon>Candidatus Methanoperedentaceae</taxon>
        <taxon>Candidatus Methanoperedens</taxon>
    </lineage>
</organism>
<keyword evidence="2" id="KW-1185">Reference proteome</keyword>
<proteinExistence type="predicted"/>
<reference evidence="2" key="1">
    <citation type="submission" date="2017-06" db="EMBL/GenBank/DDBJ databases">
        <authorList>
            <person name="Cremers G."/>
        </authorList>
    </citation>
    <scope>NUCLEOTIDE SEQUENCE [LARGE SCALE GENOMIC DNA]</scope>
</reference>
<name>A0A284VU33_9EURY</name>
<accession>A0A284VU33</accession>
<dbReference type="EMBL" id="FZMP01000231">
    <property type="protein sequence ID" value="SNQ62683.1"/>
    <property type="molecule type" value="Genomic_DNA"/>
</dbReference>
<evidence type="ECO:0000313" key="2">
    <source>
        <dbReference type="Proteomes" id="UP000218615"/>
    </source>
</evidence>
<evidence type="ECO:0000313" key="1">
    <source>
        <dbReference type="EMBL" id="SNQ62683.1"/>
    </source>
</evidence>